<gene>
    <name evidence="8" type="ORF">UCREL1_2043</name>
</gene>
<feature type="domain" description="HTH myb-type" evidence="7">
    <location>
        <begin position="1"/>
        <end position="58"/>
    </location>
</feature>
<evidence type="ECO:0000259" key="7">
    <source>
        <dbReference type="PROSITE" id="PS51294"/>
    </source>
</evidence>
<evidence type="ECO:0000313" key="9">
    <source>
        <dbReference type="Proteomes" id="UP000012174"/>
    </source>
</evidence>
<dbReference type="KEGG" id="ela:UCREL1_2043"/>
<feature type="region of interest" description="Disordered" evidence="5">
    <location>
        <begin position="110"/>
        <end position="136"/>
    </location>
</feature>
<keyword evidence="2 8" id="KW-0238">DNA-binding</keyword>
<dbReference type="Pfam" id="PF13921">
    <property type="entry name" value="Myb_DNA-bind_6"/>
    <property type="match status" value="1"/>
</dbReference>
<evidence type="ECO:0000256" key="1">
    <source>
        <dbReference type="ARBA" id="ARBA00023015"/>
    </source>
</evidence>
<dbReference type="PANTHER" id="PTHR46621">
    <property type="entry name" value="SNRNA-ACTIVATING PROTEIN COMPLEX SUBUNIT 4"/>
    <property type="match status" value="1"/>
</dbReference>
<feature type="compositionally biased region" description="Polar residues" evidence="5">
    <location>
        <begin position="213"/>
        <end position="228"/>
    </location>
</feature>
<keyword evidence="4" id="KW-0539">Nucleus</keyword>
<dbReference type="GO" id="GO:0042795">
    <property type="term" value="P:snRNA transcription by RNA polymerase II"/>
    <property type="evidence" value="ECO:0007669"/>
    <property type="project" value="TreeGrafter"/>
</dbReference>
<dbReference type="OrthoDB" id="2143914at2759"/>
<evidence type="ECO:0000313" key="8">
    <source>
        <dbReference type="EMBL" id="EMR70919.1"/>
    </source>
</evidence>
<dbReference type="GO" id="GO:0001006">
    <property type="term" value="F:RNA polymerase III type 3 promoter sequence-specific DNA binding"/>
    <property type="evidence" value="ECO:0007669"/>
    <property type="project" value="TreeGrafter"/>
</dbReference>
<dbReference type="GO" id="GO:0019185">
    <property type="term" value="C:snRNA-activating protein complex"/>
    <property type="evidence" value="ECO:0007669"/>
    <property type="project" value="TreeGrafter"/>
</dbReference>
<dbReference type="Gene3D" id="1.10.10.60">
    <property type="entry name" value="Homeodomain-like"/>
    <property type="match status" value="2"/>
</dbReference>
<evidence type="ECO:0000259" key="6">
    <source>
        <dbReference type="PROSITE" id="PS50090"/>
    </source>
</evidence>
<dbReference type="Pfam" id="PF00249">
    <property type="entry name" value="Myb_DNA-binding"/>
    <property type="match status" value="1"/>
</dbReference>
<evidence type="ECO:0000256" key="3">
    <source>
        <dbReference type="ARBA" id="ARBA00023163"/>
    </source>
</evidence>
<dbReference type="GO" id="GO:0042796">
    <property type="term" value="P:snRNA transcription by RNA polymerase III"/>
    <property type="evidence" value="ECO:0007669"/>
    <property type="project" value="TreeGrafter"/>
</dbReference>
<feature type="region of interest" description="Disordered" evidence="5">
    <location>
        <begin position="209"/>
        <end position="239"/>
    </location>
</feature>
<dbReference type="InterPro" id="IPR017930">
    <property type="entry name" value="Myb_dom"/>
</dbReference>
<keyword evidence="3" id="KW-0804">Transcription</keyword>
<protein>
    <submittedName>
        <fullName evidence="8">Putative dna-binding protein</fullName>
    </submittedName>
</protein>
<dbReference type="PROSITE" id="PS50090">
    <property type="entry name" value="MYB_LIKE"/>
    <property type="match status" value="2"/>
</dbReference>
<sequence length="286" mass="31493">MQKNLGLNTGTWSPEEDERLRNAIARHGTRWVLVAADVSTRNGDQCAKRWNENLNPDLDRSPWSPIEDKLLLHLVDVYGRNWKFLTKSFLESRAPLALKNRHSLLMRRMNRQSNSKKPALPSGHSSPIIPSSSDYSEEWTLATDDQSMEQSDVMETSPHSQTNAVVPQMGWDRQGMLHGFVGPGGVLPAASTAASGSNTPSLELESLFAASSGEQSRPSTEPNPNKIQPQGMGLTGLERSPEAVKYSVTCSRKNLRRLVCSIVDTALSESAPGQDDLVTMSLRLES</sequence>
<keyword evidence="9" id="KW-1185">Reference proteome</keyword>
<feature type="domain" description="Myb-like" evidence="6">
    <location>
        <begin position="4"/>
        <end position="54"/>
    </location>
</feature>
<dbReference type="SMART" id="SM00717">
    <property type="entry name" value="SANT"/>
    <property type="match status" value="2"/>
</dbReference>
<organism evidence="8 9">
    <name type="scientific">Eutypa lata (strain UCR-EL1)</name>
    <name type="common">Grapevine dieback disease fungus</name>
    <name type="synonym">Eutypa armeniacae</name>
    <dbReference type="NCBI Taxonomy" id="1287681"/>
    <lineage>
        <taxon>Eukaryota</taxon>
        <taxon>Fungi</taxon>
        <taxon>Dikarya</taxon>
        <taxon>Ascomycota</taxon>
        <taxon>Pezizomycotina</taxon>
        <taxon>Sordariomycetes</taxon>
        <taxon>Xylariomycetidae</taxon>
        <taxon>Xylariales</taxon>
        <taxon>Diatrypaceae</taxon>
        <taxon>Eutypa</taxon>
    </lineage>
</organism>
<dbReference type="PANTHER" id="PTHR46621:SF1">
    <property type="entry name" value="SNRNA-ACTIVATING PROTEIN COMPLEX SUBUNIT 4"/>
    <property type="match status" value="1"/>
</dbReference>
<accession>M7SWD8</accession>
<dbReference type="InterPro" id="IPR009057">
    <property type="entry name" value="Homeodomain-like_sf"/>
</dbReference>
<dbReference type="PROSITE" id="PS51294">
    <property type="entry name" value="HTH_MYB"/>
    <property type="match status" value="1"/>
</dbReference>
<evidence type="ECO:0000256" key="2">
    <source>
        <dbReference type="ARBA" id="ARBA00023125"/>
    </source>
</evidence>
<dbReference type="AlphaFoldDB" id="M7SWD8"/>
<dbReference type="InterPro" id="IPR001005">
    <property type="entry name" value="SANT/Myb"/>
</dbReference>
<reference evidence="9" key="1">
    <citation type="journal article" date="2013" name="Genome Announc.">
        <title>Draft genome sequence of the grapevine dieback fungus Eutypa lata UCR-EL1.</title>
        <authorList>
            <person name="Blanco-Ulate B."/>
            <person name="Rolshausen P.E."/>
            <person name="Cantu D."/>
        </authorList>
    </citation>
    <scope>NUCLEOTIDE SEQUENCE [LARGE SCALE GENOMIC DNA]</scope>
    <source>
        <strain evidence="9">UCR-EL1</strain>
    </source>
</reference>
<dbReference type="SUPFAM" id="SSF46689">
    <property type="entry name" value="Homeodomain-like"/>
    <property type="match status" value="1"/>
</dbReference>
<dbReference type="EMBL" id="KB705745">
    <property type="protein sequence ID" value="EMR70919.1"/>
    <property type="molecule type" value="Genomic_DNA"/>
</dbReference>
<dbReference type="InterPro" id="IPR051575">
    <property type="entry name" value="Myb-like_DNA-bd"/>
</dbReference>
<proteinExistence type="predicted"/>
<dbReference type="HOGENOM" id="CLU_973283_0_0_1"/>
<dbReference type="GO" id="GO:0000978">
    <property type="term" value="F:RNA polymerase II cis-regulatory region sequence-specific DNA binding"/>
    <property type="evidence" value="ECO:0007669"/>
    <property type="project" value="TreeGrafter"/>
</dbReference>
<name>M7SWD8_EUTLA</name>
<keyword evidence="1" id="KW-0805">Transcription regulation</keyword>
<evidence type="ECO:0000256" key="5">
    <source>
        <dbReference type="SAM" id="MobiDB-lite"/>
    </source>
</evidence>
<dbReference type="eggNOG" id="KOG0048">
    <property type="taxonomic scope" value="Eukaryota"/>
</dbReference>
<evidence type="ECO:0000256" key="4">
    <source>
        <dbReference type="ARBA" id="ARBA00023242"/>
    </source>
</evidence>
<dbReference type="CDD" id="cd00167">
    <property type="entry name" value="SANT"/>
    <property type="match status" value="2"/>
</dbReference>
<feature type="domain" description="Myb-like" evidence="6">
    <location>
        <begin position="55"/>
        <end position="106"/>
    </location>
</feature>
<dbReference type="Proteomes" id="UP000012174">
    <property type="component" value="Unassembled WGS sequence"/>
</dbReference>